<gene>
    <name evidence="2" type="ORF">ATANTOWER_002739</name>
</gene>
<proteinExistence type="predicted"/>
<protein>
    <submittedName>
        <fullName evidence="2">Uncharacterized protein</fullName>
    </submittedName>
</protein>
<name>A0ABU7ADY3_9TELE</name>
<evidence type="ECO:0000313" key="3">
    <source>
        <dbReference type="Proteomes" id="UP001345963"/>
    </source>
</evidence>
<evidence type="ECO:0000313" key="2">
    <source>
        <dbReference type="EMBL" id="MED6235979.1"/>
    </source>
</evidence>
<comment type="caution">
    <text evidence="2">The sequence shown here is derived from an EMBL/GenBank/DDBJ whole genome shotgun (WGS) entry which is preliminary data.</text>
</comment>
<dbReference type="EMBL" id="JAHUTI010011117">
    <property type="protein sequence ID" value="MED6235979.1"/>
    <property type="molecule type" value="Genomic_DNA"/>
</dbReference>
<accession>A0ABU7ADY3</accession>
<feature type="region of interest" description="Disordered" evidence="1">
    <location>
        <begin position="1"/>
        <end position="31"/>
    </location>
</feature>
<dbReference type="Proteomes" id="UP001345963">
    <property type="component" value="Unassembled WGS sequence"/>
</dbReference>
<reference evidence="2 3" key="1">
    <citation type="submission" date="2021-07" db="EMBL/GenBank/DDBJ databases">
        <authorList>
            <person name="Palmer J.M."/>
        </authorList>
    </citation>
    <scope>NUCLEOTIDE SEQUENCE [LARGE SCALE GENOMIC DNA]</scope>
    <source>
        <strain evidence="2 3">AT_MEX2019</strain>
        <tissue evidence="2">Muscle</tissue>
    </source>
</reference>
<sequence length="98" mass="10861">MVQHQNDSFTDNVTPSDQSATSNQEPAAIEKRAAARWSLNAKNRTITRNMLIIRAADRGPQKKESPVECGDLCPLPPVVFGDTIAPQWKFNQEMGHGE</sequence>
<evidence type="ECO:0000256" key="1">
    <source>
        <dbReference type="SAM" id="MobiDB-lite"/>
    </source>
</evidence>
<keyword evidence="3" id="KW-1185">Reference proteome</keyword>
<feature type="compositionally biased region" description="Polar residues" evidence="1">
    <location>
        <begin position="1"/>
        <end position="25"/>
    </location>
</feature>
<organism evidence="2 3">
    <name type="scientific">Ataeniobius toweri</name>
    <dbReference type="NCBI Taxonomy" id="208326"/>
    <lineage>
        <taxon>Eukaryota</taxon>
        <taxon>Metazoa</taxon>
        <taxon>Chordata</taxon>
        <taxon>Craniata</taxon>
        <taxon>Vertebrata</taxon>
        <taxon>Euteleostomi</taxon>
        <taxon>Actinopterygii</taxon>
        <taxon>Neopterygii</taxon>
        <taxon>Teleostei</taxon>
        <taxon>Neoteleostei</taxon>
        <taxon>Acanthomorphata</taxon>
        <taxon>Ovalentaria</taxon>
        <taxon>Atherinomorphae</taxon>
        <taxon>Cyprinodontiformes</taxon>
        <taxon>Goodeidae</taxon>
        <taxon>Ataeniobius</taxon>
    </lineage>
</organism>